<dbReference type="SUPFAM" id="SSF50998">
    <property type="entry name" value="Quinoprotein alcohol dehydrogenase-like"/>
    <property type="match status" value="1"/>
</dbReference>
<dbReference type="PANTHER" id="PTHR44472:SF1">
    <property type="entry name" value="DDB1 AND CUL4 ASSOCIATED FACTOR 4"/>
    <property type="match status" value="1"/>
</dbReference>
<dbReference type="InterPro" id="IPR015943">
    <property type="entry name" value="WD40/YVTN_repeat-like_dom_sf"/>
</dbReference>
<evidence type="ECO:0000313" key="3">
    <source>
        <dbReference type="Proteomes" id="UP000887574"/>
    </source>
</evidence>
<dbReference type="Proteomes" id="UP000887574">
    <property type="component" value="Unplaced"/>
</dbReference>
<evidence type="ECO:0000256" key="1">
    <source>
        <dbReference type="ARBA" id="ARBA00022574"/>
    </source>
</evidence>
<proteinExistence type="predicted"/>
<dbReference type="PANTHER" id="PTHR44472">
    <property type="entry name" value="DDB1- AND CUL4-ASSOCIATED FACTOR 4-RELATED"/>
    <property type="match status" value="1"/>
</dbReference>
<dbReference type="GO" id="GO:0080008">
    <property type="term" value="C:Cul4-RING E3 ubiquitin ligase complex"/>
    <property type="evidence" value="ECO:0007669"/>
    <property type="project" value="TreeGrafter"/>
</dbReference>
<name>A0A915D099_9BILA</name>
<keyword evidence="2" id="KW-0677">Repeat</keyword>
<organism evidence="3 4">
    <name type="scientific">Ditylenchus dipsaci</name>
    <dbReference type="NCBI Taxonomy" id="166011"/>
    <lineage>
        <taxon>Eukaryota</taxon>
        <taxon>Metazoa</taxon>
        <taxon>Ecdysozoa</taxon>
        <taxon>Nematoda</taxon>
        <taxon>Chromadorea</taxon>
        <taxon>Rhabditida</taxon>
        <taxon>Tylenchina</taxon>
        <taxon>Tylenchomorpha</taxon>
        <taxon>Sphaerularioidea</taxon>
        <taxon>Anguinidae</taxon>
        <taxon>Anguininae</taxon>
        <taxon>Ditylenchus</taxon>
    </lineage>
</organism>
<dbReference type="WBParaSite" id="jg14104.1">
    <property type="protein sequence ID" value="jg14104.1"/>
    <property type="gene ID" value="jg14104"/>
</dbReference>
<dbReference type="Gene3D" id="2.130.10.10">
    <property type="entry name" value="YVTN repeat-like/Quinoprotein amine dehydrogenase"/>
    <property type="match status" value="1"/>
</dbReference>
<evidence type="ECO:0000256" key="2">
    <source>
        <dbReference type="ARBA" id="ARBA00022737"/>
    </source>
</evidence>
<keyword evidence="3" id="KW-1185">Reference proteome</keyword>
<sequence>MLPVILRDMQIGRGRCSFPAVSAKKMIDEQRIRGVSSCPSYNFEVIDSLSDQFSGCQFLDVKEEGKALIGCWGVSSNGADYPSCSQVISYKVSVDHAKAERESRLRDTGKSLLDTNGRFSSNTYGLRFETVDNCINVDSTLVDMTIAPADSDVTVMIYATANSYVSNSYNSYKIITRCKVFLKAVDQLTKEEGKDSMSSPIYNAEWMTNEHIWSCAFDSNHMRVGVGMENCAAVFDVLNESKFKVSSGGKNVIAQQYSKEGDILYLGRRNANISSLICECLIIILMENRPNHILTDNFNGKLKLWDNRTRSCVLELDGHRNSSHKVPCFVDASERFVFAVGEDAIARGEFRFSKACLLRSVGWAERQCCDYLSWTKRRSVSTRIAYDLDKRPDIQLFVCVFSFTVRPCVLTPSIVPLLKENKWKIGFVR</sequence>
<dbReference type="AlphaFoldDB" id="A0A915D099"/>
<protein>
    <submittedName>
        <fullName evidence="4">Uncharacterized protein</fullName>
    </submittedName>
</protein>
<dbReference type="InterPro" id="IPR052254">
    <property type="entry name" value="CUL4-DDB1_E3_ligase_receptor"/>
</dbReference>
<dbReference type="InterPro" id="IPR011047">
    <property type="entry name" value="Quinoprotein_ADH-like_sf"/>
</dbReference>
<reference evidence="4" key="1">
    <citation type="submission" date="2022-11" db="UniProtKB">
        <authorList>
            <consortium name="WormBaseParasite"/>
        </authorList>
    </citation>
    <scope>IDENTIFICATION</scope>
</reference>
<evidence type="ECO:0000313" key="4">
    <source>
        <dbReference type="WBParaSite" id="jg14104.1"/>
    </source>
</evidence>
<keyword evidence="1" id="KW-0853">WD repeat</keyword>
<accession>A0A915D099</accession>